<keyword evidence="2" id="KW-0238">DNA-binding</keyword>
<name>A0ABN2S1G8_9PSEU</name>
<protein>
    <submittedName>
        <fullName evidence="5">WYL domain-containing protein</fullName>
    </submittedName>
</protein>
<evidence type="ECO:0000256" key="2">
    <source>
        <dbReference type="ARBA" id="ARBA00023125"/>
    </source>
</evidence>
<dbReference type="PANTHER" id="PTHR34580">
    <property type="match status" value="1"/>
</dbReference>
<dbReference type="Pfam" id="PF08279">
    <property type="entry name" value="HTH_11"/>
    <property type="match status" value="1"/>
</dbReference>
<proteinExistence type="predicted"/>
<evidence type="ECO:0000313" key="5">
    <source>
        <dbReference type="EMBL" id="GAA1978659.1"/>
    </source>
</evidence>
<dbReference type="PROSITE" id="PS51000">
    <property type="entry name" value="HTH_DEOR_2"/>
    <property type="match status" value="1"/>
</dbReference>
<keyword evidence="1" id="KW-0805">Transcription regulation</keyword>
<dbReference type="Gene3D" id="1.10.10.10">
    <property type="entry name" value="Winged helix-like DNA-binding domain superfamily/Winged helix DNA-binding domain"/>
    <property type="match status" value="1"/>
</dbReference>
<dbReference type="Proteomes" id="UP001501116">
    <property type="component" value="Unassembled WGS sequence"/>
</dbReference>
<dbReference type="PROSITE" id="PS52050">
    <property type="entry name" value="WYL"/>
    <property type="match status" value="1"/>
</dbReference>
<dbReference type="InterPro" id="IPR036390">
    <property type="entry name" value="WH_DNA-bd_sf"/>
</dbReference>
<dbReference type="InterPro" id="IPR036388">
    <property type="entry name" value="WH-like_DNA-bd_sf"/>
</dbReference>
<dbReference type="InterPro" id="IPR026881">
    <property type="entry name" value="WYL_dom"/>
</dbReference>
<keyword evidence="6" id="KW-1185">Reference proteome</keyword>
<feature type="domain" description="HTH deoR-type" evidence="4">
    <location>
        <begin position="10"/>
        <end position="69"/>
    </location>
</feature>
<dbReference type="SUPFAM" id="SSF46785">
    <property type="entry name" value="Winged helix' DNA-binding domain"/>
    <property type="match status" value="1"/>
</dbReference>
<dbReference type="InterPro" id="IPR051534">
    <property type="entry name" value="CBASS_pafABC_assoc_protein"/>
</dbReference>
<dbReference type="EMBL" id="BAAANN010000030">
    <property type="protein sequence ID" value="GAA1978659.1"/>
    <property type="molecule type" value="Genomic_DNA"/>
</dbReference>
<dbReference type="InterPro" id="IPR018356">
    <property type="entry name" value="Tscrpt_reg_HTH_DeoR_CS"/>
</dbReference>
<evidence type="ECO:0000259" key="4">
    <source>
        <dbReference type="PROSITE" id="PS51000"/>
    </source>
</evidence>
<keyword evidence="3" id="KW-0804">Transcription</keyword>
<comment type="caution">
    <text evidence="5">The sequence shown here is derived from an EMBL/GenBank/DDBJ whole genome shotgun (WGS) entry which is preliminary data.</text>
</comment>
<evidence type="ECO:0000313" key="6">
    <source>
        <dbReference type="Proteomes" id="UP001501116"/>
    </source>
</evidence>
<dbReference type="InterPro" id="IPR013196">
    <property type="entry name" value="HTH_11"/>
</dbReference>
<evidence type="ECO:0000256" key="3">
    <source>
        <dbReference type="ARBA" id="ARBA00023163"/>
    </source>
</evidence>
<reference evidence="5 6" key="1">
    <citation type="journal article" date="2019" name="Int. J. Syst. Evol. Microbiol.">
        <title>The Global Catalogue of Microorganisms (GCM) 10K type strain sequencing project: providing services to taxonomists for standard genome sequencing and annotation.</title>
        <authorList>
            <consortium name="The Broad Institute Genomics Platform"/>
            <consortium name="The Broad Institute Genome Sequencing Center for Infectious Disease"/>
            <person name="Wu L."/>
            <person name="Ma J."/>
        </authorList>
    </citation>
    <scope>NUCLEOTIDE SEQUENCE [LARGE SCALE GENOMIC DNA]</scope>
    <source>
        <strain evidence="5 6">JCM 14545</strain>
    </source>
</reference>
<organism evidence="5 6">
    <name type="scientific">Amycolatopsis minnesotensis</name>
    <dbReference type="NCBI Taxonomy" id="337894"/>
    <lineage>
        <taxon>Bacteria</taxon>
        <taxon>Bacillati</taxon>
        <taxon>Actinomycetota</taxon>
        <taxon>Actinomycetes</taxon>
        <taxon>Pseudonocardiales</taxon>
        <taxon>Pseudonocardiaceae</taxon>
        <taxon>Amycolatopsis</taxon>
    </lineage>
</organism>
<gene>
    <name evidence="5" type="ORF">GCM10009754_63490</name>
</gene>
<accession>A0ABN2S1G8</accession>
<dbReference type="InterPro" id="IPR028349">
    <property type="entry name" value="PafC-like"/>
</dbReference>
<dbReference type="PROSITE" id="PS00894">
    <property type="entry name" value="HTH_DEOR_1"/>
    <property type="match status" value="1"/>
</dbReference>
<dbReference type="InterPro" id="IPR001034">
    <property type="entry name" value="DeoR_HTH"/>
</dbReference>
<dbReference type="Pfam" id="PF13280">
    <property type="entry name" value="WYL"/>
    <property type="match status" value="1"/>
</dbReference>
<sequence>MDEGSTRKDMAGRLLRLLSLLESRREWSGQDLADRLGVTGRTLRRDIDRLRRLDYPVDSTTGSAGGYRLASGKNLPPLLLDDEEAIAVAVGLVTSANGSVAGIEDSSVRALTKLEQVLPARLRPRIAAVTSAAVIPHRDAPRVEPAMLAVVAGCCRDQEILSFGYLTRDGSRGERRVEPHHLVLVRGYWYLIAHDPARDDWRTFRVDRITDPVPTHRQFSPRELPAPDPATYLTRSLATAPYRYTAHLGVELPAEEVKAGVFAAVPGSIEPDGPGRCTVRISGESADLVVQYVAAIAALGAPFTVDAPEAVTERVRTLARRLGAA</sequence>
<evidence type="ECO:0000256" key="1">
    <source>
        <dbReference type="ARBA" id="ARBA00023015"/>
    </source>
</evidence>
<dbReference type="PIRSF" id="PIRSF016838">
    <property type="entry name" value="PafC"/>
    <property type="match status" value="1"/>
</dbReference>
<dbReference type="PANTHER" id="PTHR34580:SF3">
    <property type="entry name" value="PROTEIN PAFB"/>
    <property type="match status" value="1"/>
</dbReference>